<keyword evidence="2" id="KW-1185">Reference proteome</keyword>
<dbReference type="RefSeq" id="WP_190909675.1">
    <property type="nucleotide sequence ID" value="NZ_JACJTA010000004.1"/>
</dbReference>
<name>A0ABR8GKE5_9CYAN</name>
<gene>
    <name evidence="1" type="ORF">H6G81_03550</name>
</gene>
<comment type="caution">
    <text evidence="1">The sequence shown here is derived from an EMBL/GenBank/DDBJ whole genome shotgun (WGS) entry which is preliminary data.</text>
</comment>
<reference evidence="1 2" key="1">
    <citation type="journal article" date="2020" name="ISME J.">
        <title>Comparative genomics reveals insights into cyanobacterial evolution and habitat adaptation.</title>
        <authorList>
            <person name="Chen M.Y."/>
            <person name="Teng W.K."/>
            <person name="Zhao L."/>
            <person name="Hu C.X."/>
            <person name="Zhou Y.K."/>
            <person name="Han B.P."/>
            <person name="Song L.R."/>
            <person name="Shu W.S."/>
        </authorList>
    </citation>
    <scope>NUCLEOTIDE SEQUENCE [LARGE SCALE GENOMIC DNA]</scope>
    <source>
        <strain evidence="1 2">FACHB-248</strain>
    </source>
</reference>
<evidence type="ECO:0000313" key="2">
    <source>
        <dbReference type="Proteomes" id="UP000660380"/>
    </source>
</evidence>
<protein>
    <submittedName>
        <fullName evidence="1">Uncharacterized protein</fullName>
    </submittedName>
</protein>
<evidence type="ECO:0000313" key="1">
    <source>
        <dbReference type="EMBL" id="MBD2603625.1"/>
    </source>
</evidence>
<dbReference type="EMBL" id="JACJTA010000004">
    <property type="protein sequence ID" value="MBD2603625.1"/>
    <property type="molecule type" value="Genomic_DNA"/>
</dbReference>
<proteinExistence type="predicted"/>
<dbReference type="Proteomes" id="UP000660380">
    <property type="component" value="Unassembled WGS sequence"/>
</dbReference>
<accession>A0ABR8GKE5</accession>
<sequence>MIRVLYLNRTLSMPHAPCPMPHAPCPMPHAQFPCTVGRLFMGYAKSQKFRCCI</sequence>
<organism evidence="1 2">
    <name type="scientific">Scytonema hofmannii FACHB-248</name>
    <dbReference type="NCBI Taxonomy" id="1842502"/>
    <lineage>
        <taxon>Bacteria</taxon>
        <taxon>Bacillati</taxon>
        <taxon>Cyanobacteriota</taxon>
        <taxon>Cyanophyceae</taxon>
        <taxon>Nostocales</taxon>
        <taxon>Scytonemataceae</taxon>
        <taxon>Scytonema</taxon>
    </lineage>
</organism>